<dbReference type="PROSITE" id="PS51186">
    <property type="entry name" value="GNAT"/>
    <property type="match status" value="1"/>
</dbReference>
<dbReference type="Pfam" id="PF13673">
    <property type="entry name" value="Acetyltransf_10"/>
    <property type="match status" value="1"/>
</dbReference>
<dbReference type="Gene3D" id="3.40.630.30">
    <property type="match status" value="1"/>
</dbReference>
<evidence type="ECO:0000256" key="1">
    <source>
        <dbReference type="ARBA" id="ARBA00022679"/>
    </source>
</evidence>
<feature type="domain" description="N-acetyltransferase" evidence="3">
    <location>
        <begin position="2"/>
        <end position="172"/>
    </location>
</feature>
<dbReference type="CDD" id="cd04301">
    <property type="entry name" value="NAT_SF"/>
    <property type="match status" value="1"/>
</dbReference>
<gene>
    <name evidence="4" type="ORF">DRF65_00570</name>
</gene>
<proteinExistence type="predicted"/>
<dbReference type="InterPro" id="IPR000182">
    <property type="entry name" value="GNAT_dom"/>
</dbReference>
<keyword evidence="5" id="KW-1185">Reference proteome</keyword>
<organism evidence="4 5">
    <name type="scientific">Chryseobacterium pennae</name>
    <dbReference type="NCBI Taxonomy" id="2258962"/>
    <lineage>
        <taxon>Bacteria</taxon>
        <taxon>Pseudomonadati</taxon>
        <taxon>Bacteroidota</taxon>
        <taxon>Flavobacteriia</taxon>
        <taxon>Flavobacteriales</taxon>
        <taxon>Weeksellaceae</taxon>
        <taxon>Chryseobacterium group</taxon>
        <taxon>Chryseobacterium</taxon>
    </lineage>
</organism>
<dbReference type="Proteomes" id="UP000256686">
    <property type="component" value="Unassembled WGS sequence"/>
</dbReference>
<accession>A0A3D9CEE0</accession>
<comment type="caution">
    <text evidence="4">The sequence shown here is derived from an EMBL/GenBank/DDBJ whole genome shotgun (WGS) entry which is preliminary data.</text>
</comment>
<dbReference type="RefSeq" id="WP_115967987.1">
    <property type="nucleotide sequence ID" value="NZ_QNVT01000001.1"/>
</dbReference>
<dbReference type="SUPFAM" id="SSF55729">
    <property type="entry name" value="Acyl-CoA N-acyltransferases (Nat)"/>
    <property type="match status" value="1"/>
</dbReference>
<evidence type="ECO:0000256" key="2">
    <source>
        <dbReference type="ARBA" id="ARBA00023315"/>
    </source>
</evidence>
<dbReference type="EMBL" id="QNVT01000001">
    <property type="protein sequence ID" value="REC64104.1"/>
    <property type="molecule type" value="Genomic_DNA"/>
</dbReference>
<keyword evidence="1" id="KW-0808">Transferase</keyword>
<protein>
    <recommendedName>
        <fullName evidence="3">N-acetyltransferase domain-containing protein</fullName>
    </recommendedName>
</protein>
<evidence type="ECO:0000313" key="5">
    <source>
        <dbReference type="Proteomes" id="UP000256686"/>
    </source>
</evidence>
<sequence>MIQVRTATAEDAQHIALLGRITFTETFSEHFRDPKDLFDYFERTFSVSKIRNSIQNPNNKFWIAFWNELPIGYAKLKVHSPIDFISSNAASQLQKIYVLKEFLDKKAGKVLMDELMTSFENSDQKYIWLSVLNSNERALQFYDKNGFTKVGKHQFSIGKEDFDFFALSKQKISSL</sequence>
<keyword evidence="2" id="KW-0012">Acyltransferase</keyword>
<dbReference type="GO" id="GO:0016747">
    <property type="term" value="F:acyltransferase activity, transferring groups other than amino-acyl groups"/>
    <property type="evidence" value="ECO:0007669"/>
    <property type="project" value="InterPro"/>
</dbReference>
<name>A0A3D9CEE0_9FLAO</name>
<dbReference type="PANTHER" id="PTHR43877">
    <property type="entry name" value="AMINOALKYLPHOSPHONATE N-ACETYLTRANSFERASE-RELATED-RELATED"/>
    <property type="match status" value="1"/>
</dbReference>
<evidence type="ECO:0000259" key="3">
    <source>
        <dbReference type="PROSITE" id="PS51186"/>
    </source>
</evidence>
<reference evidence="5" key="1">
    <citation type="submission" date="2018-06" db="EMBL/GenBank/DDBJ databases">
        <authorList>
            <person name="Lum Nde A."/>
            <person name="Hugo C."/>
        </authorList>
    </citation>
    <scope>NUCLEOTIDE SEQUENCE [LARGE SCALE GENOMIC DNA]</scope>
    <source>
        <strain evidence="5">1_F178</strain>
    </source>
</reference>
<evidence type="ECO:0000313" key="4">
    <source>
        <dbReference type="EMBL" id="REC64104.1"/>
    </source>
</evidence>
<dbReference type="InterPro" id="IPR050832">
    <property type="entry name" value="Bact_Acetyltransf"/>
</dbReference>
<dbReference type="InterPro" id="IPR016181">
    <property type="entry name" value="Acyl_CoA_acyltransferase"/>
</dbReference>
<dbReference type="AlphaFoldDB" id="A0A3D9CEE0"/>